<dbReference type="SMART" id="SM00382">
    <property type="entry name" value="AAA"/>
    <property type="match status" value="1"/>
</dbReference>
<accession>A0A4U3MD46</accession>
<dbReference type="PROSITE" id="PS00211">
    <property type="entry name" value="ABC_TRANSPORTER_1"/>
    <property type="match status" value="1"/>
</dbReference>
<feature type="domain" description="ABC transporter" evidence="8">
    <location>
        <begin position="4"/>
        <end position="246"/>
    </location>
</feature>
<dbReference type="InterPro" id="IPR013563">
    <property type="entry name" value="Oligopep_ABC_C"/>
</dbReference>
<dbReference type="RefSeq" id="WP_137248299.1">
    <property type="nucleotide sequence ID" value="NZ_SZQA01000017.1"/>
</dbReference>
<keyword evidence="6 9" id="KW-0067">ATP-binding</keyword>
<dbReference type="Pfam" id="PF00005">
    <property type="entry name" value="ABC_tran"/>
    <property type="match status" value="1"/>
</dbReference>
<dbReference type="OrthoDB" id="9809030at2"/>
<dbReference type="InterPro" id="IPR050388">
    <property type="entry name" value="ABC_Ni/Peptide_Import"/>
</dbReference>
<evidence type="ECO:0000256" key="7">
    <source>
        <dbReference type="ARBA" id="ARBA00023136"/>
    </source>
</evidence>
<sequence>MSLLEVAGLRVTFSTPDGDLRAVRGVSFEVEAGQTLGVVGESGSGKSVSVQALLGLIPGAKVEGSALFDGEQLIGMPAERLRRIRGARIGMVFQDPLSSLHPMYSVGRQIAEAVLVHRRVSKEQAWSVARERLEQVGIPGARARDYPHQFSGGMRQRVMIAMAMALDPELIIADEPTTALDATVRAQILELLGRLGCALIIITHDLGVIADMADEVMVMYAGKPVEKAGRRALFHDPRHPYTRGLLNSLPQGKERLKPIEGRPPSLLSPPTGCSFHPRCPVRIPRCPIEEPPMLGPDDHPDACWLEEGR</sequence>
<dbReference type="GO" id="GO:0005524">
    <property type="term" value="F:ATP binding"/>
    <property type="evidence" value="ECO:0007669"/>
    <property type="project" value="UniProtKB-KW"/>
</dbReference>
<name>A0A4U3MD46_9ACTN</name>
<dbReference type="GO" id="GO:0016887">
    <property type="term" value="F:ATP hydrolysis activity"/>
    <property type="evidence" value="ECO:0007669"/>
    <property type="project" value="InterPro"/>
</dbReference>
<dbReference type="PROSITE" id="PS50893">
    <property type="entry name" value="ABC_TRANSPORTER_2"/>
    <property type="match status" value="1"/>
</dbReference>
<evidence type="ECO:0000256" key="2">
    <source>
        <dbReference type="ARBA" id="ARBA00005417"/>
    </source>
</evidence>
<dbReference type="AlphaFoldDB" id="A0A4U3MD46"/>
<proteinExistence type="inferred from homology"/>
<reference evidence="9 10" key="1">
    <citation type="submission" date="2019-04" db="EMBL/GenBank/DDBJ databases">
        <title>Herbidospora sp. NEAU-GS14.nov., a novel actinomycete isolated from soil.</title>
        <authorList>
            <person name="Han L."/>
        </authorList>
    </citation>
    <scope>NUCLEOTIDE SEQUENCE [LARGE SCALE GENOMIC DNA]</scope>
    <source>
        <strain evidence="9 10">NEAU-GS14</strain>
    </source>
</reference>
<comment type="similarity">
    <text evidence="2">Belongs to the ABC transporter superfamily.</text>
</comment>
<dbReference type="InterPro" id="IPR003593">
    <property type="entry name" value="AAA+_ATPase"/>
</dbReference>
<dbReference type="InterPro" id="IPR027417">
    <property type="entry name" value="P-loop_NTPase"/>
</dbReference>
<dbReference type="Pfam" id="PF08352">
    <property type="entry name" value="oligo_HPY"/>
    <property type="match status" value="1"/>
</dbReference>
<dbReference type="CDD" id="cd03257">
    <property type="entry name" value="ABC_NikE_OppD_transporters"/>
    <property type="match status" value="1"/>
</dbReference>
<dbReference type="PANTHER" id="PTHR43297">
    <property type="entry name" value="OLIGOPEPTIDE TRANSPORT ATP-BINDING PROTEIN APPD"/>
    <property type="match status" value="1"/>
</dbReference>
<evidence type="ECO:0000313" key="10">
    <source>
        <dbReference type="Proteomes" id="UP000308705"/>
    </source>
</evidence>
<dbReference type="InterPro" id="IPR017871">
    <property type="entry name" value="ABC_transporter-like_CS"/>
</dbReference>
<dbReference type="SUPFAM" id="SSF52540">
    <property type="entry name" value="P-loop containing nucleoside triphosphate hydrolases"/>
    <property type="match status" value="1"/>
</dbReference>
<dbReference type="GO" id="GO:0015833">
    <property type="term" value="P:peptide transport"/>
    <property type="evidence" value="ECO:0007669"/>
    <property type="project" value="InterPro"/>
</dbReference>
<evidence type="ECO:0000256" key="6">
    <source>
        <dbReference type="ARBA" id="ARBA00022840"/>
    </source>
</evidence>
<evidence type="ECO:0000313" key="9">
    <source>
        <dbReference type="EMBL" id="TKK87095.1"/>
    </source>
</evidence>
<keyword evidence="3" id="KW-0813">Transport</keyword>
<dbReference type="EMBL" id="SZQA01000017">
    <property type="protein sequence ID" value="TKK87095.1"/>
    <property type="molecule type" value="Genomic_DNA"/>
</dbReference>
<comment type="subcellular location">
    <subcellularLocation>
        <location evidence="1">Cell membrane</location>
        <topology evidence="1">Peripheral membrane protein</topology>
    </subcellularLocation>
</comment>
<dbReference type="InterPro" id="IPR003439">
    <property type="entry name" value="ABC_transporter-like_ATP-bd"/>
</dbReference>
<dbReference type="FunFam" id="3.40.50.300:FF:000016">
    <property type="entry name" value="Oligopeptide ABC transporter ATP-binding component"/>
    <property type="match status" value="1"/>
</dbReference>
<protein>
    <submittedName>
        <fullName evidence="9">ABC transporter ATP-binding protein</fullName>
    </submittedName>
</protein>
<keyword evidence="4" id="KW-1003">Cell membrane</keyword>
<comment type="caution">
    <text evidence="9">The sequence shown here is derived from an EMBL/GenBank/DDBJ whole genome shotgun (WGS) entry which is preliminary data.</text>
</comment>
<evidence type="ECO:0000256" key="1">
    <source>
        <dbReference type="ARBA" id="ARBA00004202"/>
    </source>
</evidence>
<keyword evidence="10" id="KW-1185">Reference proteome</keyword>
<keyword evidence="5" id="KW-0547">Nucleotide-binding</keyword>
<evidence type="ECO:0000259" key="8">
    <source>
        <dbReference type="PROSITE" id="PS50893"/>
    </source>
</evidence>
<keyword evidence="7" id="KW-0472">Membrane</keyword>
<dbReference type="Proteomes" id="UP000308705">
    <property type="component" value="Unassembled WGS sequence"/>
</dbReference>
<gene>
    <name evidence="9" type="ORF">FDA94_18365</name>
</gene>
<organism evidence="9 10">
    <name type="scientific">Herbidospora galbida</name>
    <dbReference type="NCBI Taxonomy" id="2575442"/>
    <lineage>
        <taxon>Bacteria</taxon>
        <taxon>Bacillati</taxon>
        <taxon>Actinomycetota</taxon>
        <taxon>Actinomycetes</taxon>
        <taxon>Streptosporangiales</taxon>
        <taxon>Streptosporangiaceae</taxon>
        <taxon>Herbidospora</taxon>
    </lineage>
</organism>
<evidence type="ECO:0000256" key="5">
    <source>
        <dbReference type="ARBA" id="ARBA00022741"/>
    </source>
</evidence>
<dbReference type="GO" id="GO:0005886">
    <property type="term" value="C:plasma membrane"/>
    <property type="evidence" value="ECO:0007669"/>
    <property type="project" value="UniProtKB-SubCell"/>
</dbReference>
<dbReference type="NCBIfam" id="TIGR01727">
    <property type="entry name" value="oligo_HPY"/>
    <property type="match status" value="1"/>
</dbReference>
<evidence type="ECO:0000256" key="4">
    <source>
        <dbReference type="ARBA" id="ARBA00022475"/>
    </source>
</evidence>
<dbReference type="Gene3D" id="3.40.50.300">
    <property type="entry name" value="P-loop containing nucleotide triphosphate hydrolases"/>
    <property type="match status" value="1"/>
</dbReference>
<dbReference type="PANTHER" id="PTHR43297:SF2">
    <property type="entry name" value="DIPEPTIDE TRANSPORT ATP-BINDING PROTEIN DPPD"/>
    <property type="match status" value="1"/>
</dbReference>
<evidence type="ECO:0000256" key="3">
    <source>
        <dbReference type="ARBA" id="ARBA00022448"/>
    </source>
</evidence>